<protein>
    <submittedName>
        <fullName evidence="6">MurR/RpiR family transcriptional regulator</fullName>
    </submittedName>
</protein>
<dbReference type="CDD" id="cd05013">
    <property type="entry name" value="SIS_RpiR"/>
    <property type="match status" value="1"/>
</dbReference>
<name>A0AAW6DHC5_MEDGN</name>
<dbReference type="PROSITE" id="PS51464">
    <property type="entry name" value="SIS"/>
    <property type="match status" value="1"/>
</dbReference>
<evidence type="ECO:0000313" key="6">
    <source>
        <dbReference type="EMBL" id="MDB8688274.1"/>
    </source>
</evidence>
<keyword evidence="2" id="KW-0238">DNA-binding</keyword>
<dbReference type="InterPro" id="IPR036388">
    <property type="entry name" value="WH-like_DNA-bd_sf"/>
</dbReference>
<dbReference type="PROSITE" id="PS51071">
    <property type="entry name" value="HTH_RPIR"/>
    <property type="match status" value="1"/>
</dbReference>
<dbReference type="Pfam" id="PF01418">
    <property type="entry name" value="HTH_6"/>
    <property type="match status" value="1"/>
</dbReference>
<gene>
    <name evidence="6" type="ORF">PNW85_16700</name>
</gene>
<dbReference type="Proteomes" id="UP001212160">
    <property type="component" value="Unassembled WGS sequence"/>
</dbReference>
<keyword evidence="1" id="KW-0805">Transcription regulation</keyword>
<evidence type="ECO:0000259" key="4">
    <source>
        <dbReference type="PROSITE" id="PS51071"/>
    </source>
</evidence>
<keyword evidence="3" id="KW-0804">Transcription</keyword>
<dbReference type="Gene3D" id="1.10.10.10">
    <property type="entry name" value="Winged helix-like DNA-binding domain superfamily/Winged helix DNA-binding domain"/>
    <property type="match status" value="1"/>
</dbReference>
<dbReference type="SUPFAM" id="SSF46689">
    <property type="entry name" value="Homeodomain-like"/>
    <property type="match status" value="1"/>
</dbReference>
<dbReference type="Gene3D" id="3.40.50.10490">
    <property type="entry name" value="Glucose-6-phosphate isomerase like protein, domain 1"/>
    <property type="match status" value="1"/>
</dbReference>
<feature type="domain" description="HTH rpiR-type" evidence="4">
    <location>
        <begin position="4"/>
        <end position="80"/>
    </location>
</feature>
<dbReference type="GO" id="GO:0097367">
    <property type="term" value="F:carbohydrate derivative binding"/>
    <property type="evidence" value="ECO:0007669"/>
    <property type="project" value="InterPro"/>
</dbReference>
<dbReference type="AlphaFoldDB" id="A0AAW6DHC5"/>
<evidence type="ECO:0000259" key="5">
    <source>
        <dbReference type="PROSITE" id="PS51464"/>
    </source>
</evidence>
<evidence type="ECO:0000256" key="3">
    <source>
        <dbReference type="ARBA" id="ARBA00023163"/>
    </source>
</evidence>
<dbReference type="InterPro" id="IPR009057">
    <property type="entry name" value="Homeodomain-like_sf"/>
</dbReference>
<dbReference type="SUPFAM" id="SSF53697">
    <property type="entry name" value="SIS domain"/>
    <property type="match status" value="1"/>
</dbReference>
<organism evidence="6 7">
    <name type="scientific">Mediterraneibacter gnavus</name>
    <name type="common">Ruminococcus gnavus</name>
    <dbReference type="NCBI Taxonomy" id="33038"/>
    <lineage>
        <taxon>Bacteria</taxon>
        <taxon>Bacillati</taxon>
        <taxon>Bacillota</taxon>
        <taxon>Clostridia</taxon>
        <taxon>Lachnospirales</taxon>
        <taxon>Lachnospiraceae</taxon>
        <taxon>Mediterraneibacter</taxon>
    </lineage>
</organism>
<evidence type="ECO:0000313" key="7">
    <source>
        <dbReference type="Proteomes" id="UP001212160"/>
    </source>
</evidence>
<comment type="caution">
    <text evidence="6">The sequence shown here is derived from an EMBL/GenBank/DDBJ whole genome shotgun (WGS) entry which is preliminary data.</text>
</comment>
<dbReference type="InterPro" id="IPR001347">
    <property type="entry name" value="SIS_dom"/>
</dbReference>
<dbReference type="InterPro" id="IPR047640">
    <property type="entry name" value="RpiR-like"/>
</dbReference>
<dbReference type="GO" id="GO:0003700">
    <property type="term" value="F:DNA-binding transcription factor activity"/>
    <property type="evidence" value="ECO:0007669"/>
    <property type="project" value="InterPro"/>
</dbReference>
<dbReference type="RefSeq" id="WP_272108179.1">
    <property type="nucleotide sequence ID" value="NZ_JAQMLA010000073.1"/>
</dbReference>
<accession>A0AAW6DHC5</accession>
<feature type="domain" description="SIS" evidence="5">
    <location>
        <begin position="123"/>
        <end position="263"/>
    </location>
</feature>
<dbReference type="GO" id="GO:1901135">
    <property type="term" value="P:carbohydrate derivative metabolic process"/>
    <property type="evidence" value="ECO:0007669"/>
    <property type="project" value="InterPro"/>
</dbReference>
<evidence type="ECO:0000256" key="2">
    <source>
        <dbReference type="ARBA" id="ARBA00023125"/>
    </source>
</evidence>
<dbReference type="InterPro" id="IPR046348">
    <property type="entry name" value="SIS_dom_sf"/>
</dbReference>
<sequence>MYNSNIILQIQATYNQLTKAEKKVADYVLQNKKEVLYMSITDLADACEVGDTSVYRFCRTMKLQGYQEFKMKLSLSMSEKEEAKGVLGEAEDDDSLARKVMEVNMSAMRESYMLLDHHNLLKIVRMIEEARRVFFFGIGDSLLAAEEARNKFLRITGKVSCITDPHIQAMAASTTSGEDLIIIISYSGATKDNIHVAKEAKKAGAKIASITHFKKSPLTTYSDAFLLCGAEESPLEGGSMSAKMGQLYLIDLLYQEYYSRNYEVCRENNQKTSIAVVEKLF</sequence>
<reference evidence="6" key="1">
    <citation type="submission" date="2023-01" db="EMBL/GenBank/DDBJ databases">
        <title>Human gut microbiome strain richness.</title>
        <authorList>
            <person name="Chen-Liaw A."/>
        </authorList>
    </citation>
    <scope>NUCLEOTIDE SEQUENCE</scope>
    <source>
        <strain evidence="6">RTP21484st1_H11_RTP21484_190118</strain>
    </source>
</reference>
<dbReference type="GO" id="GO:0003677">
    <property type="term" value="F:DNA binding"/>
    <property type="evidence" value="ECO:0007669"/>
    <property type="project" value="UniProtKB-KW"/>
</dbReference>
<dbReference type="InterPro" id="IPR000281">
    <property type="entry name" value="HTH_RpiR"/>
</dbReference>
<proteinExistence type="predicted"/>
<evidence type="ECO:0000256" key="1">
    <source>
        <dbReference type="ARBA" id="ARBA00023015"/>
    </source>
</evidence>
<dbReference type="Pfam" id="PF01380">
    <property type="entry name" value="SIS"/>
    <property type="match status" value="1"/>
</dbReference>
<dbReference type="PANTHER" id="PTHR30514">
    <property type="entry name" value="GLUCOKINASE"/>
    <property type="match status" value="1"/>
</dbReference>
<dbReference type="InterPro" id="IPR035472">
    <property type="entry name" value="RpiR-like_SIS"/>
</dbReference>
<dbReference type="PANTHER" id="PTHR30514:SF1">
    <property type="entry name" value="HTH-TYPE TRANSCRIPTIONAL REGULATOR HEXR-RELATED"/>
    <property type="match status" value="1"/>
</dbReference>
<dbReference type="EMBL" id="JAQMLA010000073">
    <property type="protein sequence ID" value="MDB8688274.1"/>
    <property type="molecule type" value="Genomic_DNA"/>
</dbReference>